<protein>
    <submittedName>
        <fullName evidence="1">Uncharacterized protein</fullName>
    </submittedName>
</protein>
<evidence type="ECO:0000313" key="1">
    <source>
        <dbReference type="EMBL" id="OGI68735.1"/>
    </source>
</evidence>
<organism evidence="1 2">
    <name type="scientific">Candidatus Nomurabacteria bacterium RIFCSPHIGHO2_01_FULL_42_15</name>
    <dbReference type="NCBI Taxonomy" id="1801742"/>
    <lineage>
        <taxon>Bacteria</taxon>
        <taxon>Candidatus Nomuraibacteriota</taxon>
    </lineage>
</organism>
<dbReference type="Proteomes" id="UP000178235">
    <property type="component" value="Unassembled WGS sequence"/>
</dbReference>
<sequence length="68" mass="7693">MKLKQKLGSQLVKRPNYGAQLMRTQYSQTRAPTAMIAIIHTTVGIIVSQTSMILFHSQELIIILLLRV</sequence>
<dbReference type="AlphaFoldDB" id="A0A1F6VGN0"/>
<evidence type="ECO:0000313" key="2">
    <source>
        <dbReference type="Proteomes" id="UP000178235"/>
    </source>
</evidence>
<accession>A0A1F6VGN0</accession>
<proteinExistence type="predicted"/>
<name>A0A1F6VGN0_9BACT</name>
<gene>
    <name evidence="1" type="ORF">A2738_00295</name>
</gene>
<comment type="caution">
    <text evidence="1">The sequence shown here is derived from an EMBL/GenBank/DDBJ whole genome shotgun (WGS) entry which is preliminary data.</text>
</comment>
<reference evidence="1 2" key="1">
    <citation type="journal article" date="2016" name="Nat. Commun.">
        <title>Thousands of microbial genomes shed light on interconnected biogeochemical processes in an aquifer system.</title>
        <authorList>
            <person name="Anantharaman K."/>
            <person name="Brown C.T."/>
            <person name="Hug L.A."/>
            <person name="Sharon I."/>
            <person name="Castelle C.J."/>
            <person name="Probst A.J."/>
            <person name="Thomas B.C."/>
            <person name="Singh A."/>
            <person name="Wilkins M.J."/>
            <person name="Karaoz U."/>
            <person name="Brodie E.L."/>
            <person name="Williams K.H."/>
            <person name="Hubbard S.S."/>
            <person name="Banfield J.F."/>
        </authorList>
    </citation>
    <scope>NUCLEOTIDE SEQUENCE [LARGE SCALE GENOMIC DNA]</scope>
</reference>
<dbReference type="EMBL" id="MFTS01000001">
    <property type="protein sequence ID" value="OGI68735.1"/>
    <property type="molecule type" value="Genomic_DNA"/>
</dbReference>